<evidence type="ECO:0000256" key="6">
    <source>
        <dbReference type="ARBA" id="ARBA00022723"/>
    </source>
</evidence>
<keyword evidence="11" id="KW-0443">Lipid metabolism</keyword>
<proteinExistence type="predicted"/>
<comment type="subcellular location">
    <subcellularLocation>
        <location evidence="2">Cell membrane</location>
        <topology evidence="2">Multi-pass membrane protein</topology>
    </subcellularLocation>
</comment>
<evidence type="ECO:0000256" key="12">
    <source>
        <dbReference type="ARBA" id="ARBA00023136"/>
    </source>
</evidence>
<keyword evidence="5" id="KW-0812">Transmembrane</keyword>
<evidence type="ECO:0000256" key="5">
    <source>
        <dbReference type="ARBA" id="ARBA00022692"/>
    </source>
</evidence>
<dbReference type="InterPro" id="IPR002921">
    <property type="entry name" value="Fungal_lipase-type"/>
</dbReference>
<keyword evidence="8" id="KW-0106">Calcium</keyword>
<keyword evidence="9" id="KW-0442">Lipid degradation</keyword>
<protein>
    <recommendedName>
        <fullName evidence="14">sn-1-specific diacylglycerol lipase</fullName>
        <ecNumber evidence="14">3.1.1.116</ecNumber>
    </recommendedName>
</protein>
<evidence type="ECO:0000256" key="1">
    <source>
        <dbReference type="ARBA" id="ARBA00001913"/>
    </source>
</evidence>
<dbReference type="InterPro" id="IPR029058">
    <property type="entry name" value="AB_hydrolase_fold"/>
</dbReference>
<comment type="catalytic activity">
    <reaction evidence="13">
        <text>a 1,2-diacyl-sn-glycerol + H2O = a 2-acylglycerol + a fatty acid + H(+)</text>
        <dbReference type="Rhea" id="RHEA:33275"/>
        <dbReference type="ChEBI" id="CHEBI:15377"/>
        <dbReference type="ChEBI" id="CHEBI:15378"/>
        <dbReference type="ChEBI" id="CHEBI:17389"/>
        <dbReference type="ChEBI" id="CHEBI:17815"/>
        <dbReference type="ChEBI" id="CHEBI:28868"/>
        <dbReference type="EC" id="3.1.1.116"/>
    </reaction>
    <physiologicalReaction direction="left-to-right" evidence="13">
        <dbReference type="Rhea" id="RHEA:33276"/>
    </physiologicalReaction>
</comment>
<dbReference type="Gene3D" id="3.40.50.1820">
    <property type="entry name" value="alpha/beta hydrolase"/>
    <property type="match status" value="1"/>
</dbReference>
<evidence type="ECO:0000256" key="7">
    <source>
        <dbReference type="ARBA" id="ARBA00022801"/>
    </source>
</evidence>
<evidence type="ECO:0000256" key="14">
    <source>
        <dbReference type="ARBA" id="ARBA00026104"/>
    </source>
</evidence>
<keyword evidence="7" id="KW-0378">Hydrolase</keyword>
<dbReference type="GO" id="GO:0046340">
    <property type="term" value="P:diacylglycerol catabolic process"/>
    <property type="evidence" value="ECO:0007669"/>
    <property type="project" value="TreeGrafter"/>
</dbReference>
<evidence type="ECO:0000313" key="16">
    <source>
        <dbReference type="EMBL" id="CAD8930005.1"/>
    </source>
</evidence>
<dbReference type="GO" id="GO:0046872">
    <property type="term" value="F:metal ion binding"/>
    <property type="evidence" value="ECO:0007669"/>
    <property type="project" value="UniProtKB-KW"/>
</dbReference>
<dbReference type="Pfam" id="PF01764">
    <property type="entry name" value="Lipase_3"/>
    <property type="match status" value="1"/>
</dbReference>
<organism evidence="16">
    <name type="scientific">Cyclophora tenuis</name>
    <name type="common">Marine diatom</name>
    <dbReference type="NCBI Taxonomy" id="216820"/>
    <lineage>
        <taxon>Eukaryota</taxon>
        <taxon>Sar</taxon>
        <taxon>Stramenopiles</taxon>
        <taxon>Ochrophyta</taxon>
        <taxon>Bacillariophyta</taxon>
        <taxon>Fragilariophyceae</taxon>
        <taxon>Fragilariophycidae</taxon>
        <taxon>Cyclophorales</taxon>
        <taxon>Cyclophoraceae</taxon>
        <taxon>Cyclophora</taxon>
    </lineage>
</organism>
<evidence type="ECO:0000256" key="11">
    <source>
        <dbReference type="ARBA" id="ARBA00023098"/>
    </source>
</evidence>
<dbReference type="AlphaFoldDB" id="A0A7S1CXI7"/>
<feature type="domain" description="Fungal lipase-type" evidence="15">
    <location>
        <begin position="315"/>
        <end position="449"/>
    </location>
</feature>
<dbReference type="EMBL" id="HBFW01001606">
    <property type="protein sequence ID" value="CAD8930005.1"/>
    <property type="molecule type" value="Transcribed_RNA"/>
</dbReference>
<dbReference type="InterPro" id="IPR052214">
    <property type="entry name" value="DAG_Lipase-Related"/>
</dbReference>
<evidence type="ECO:0000256" key="8">
    <source>
        <dbReference type="ARBA" id="ARBA00022837"/>
    </source>
</evidence>
<accession>A0A7S1CXI7</accession>
<dbReference type="GO" id="GO:0019369">
    <property type="term" value="P:arachidonate metabolic process"/>
    <property type="evidence" value="ECO:0007669"/>
    <property type="project" value="TreeGrafter"/>
</dbReference>
<evidence type="ECO:0000259" key="15">
    <source>
        <dbReference type="Pfam" id="PF01764"/>
    </source>
</evidence>
<evidence type="ECO:0000256" key="2">
    <source>
        <dbReference type="ARBA" id="ARBA00004651"/>
    </source>
</evidence>
<evidence type="ECO:0000256" key="13">
    <source>
        <dbReference type="ARBA" id="ARBA00024531"/>
    </source>
</evidence>
<keyword evidence="10" id="KW-1133">Transmembrane helix</keyword>
<sequence>MAVVAKSGVQLALDDARQDLENASWPGLIGMVMNPVRDHIWSPALGVAQSVVPVVTDKIPFADPVAGTAIRLSTGAVKVAYGILPHSPSVQEGANRTLIADAKTVVPQARYGNVLQSSVANVVTLILSAAGFSMNACLDLLTSPGDKAVDWAATLVAFGSYLRRTGVSKEMESALLTPRLPDNIRIIATAQTQLGYGDGVRRGNAKEPSPFTTKQEAAIMTDAQRYMKFATAAYGVFQSMAGNVSSGSKNVISVLNPVTRVKAVMDGASLDERRKRTAKYVKISANDVLYLTPAGGNSELIGHFVAVDHLTKSVVLAIRGTYSVTGAITDVNATTKQFCGGHAHKGMADTAEQLWSNIATNEAVNKGLAANPGYRLVITGHSLGAGVATLLHLKLHYDGFAKTDVQCFGFASPPTFVRSPEMTQSVDKVNKAFAKSVCFIAQHDCVPFLCIDSVRRLLDTLIDVDKKTEKFNIIDRGLYARGSKPLPADIVALVNSAGNDLGPVTGAERLYIAASCVYWMQHKGSTWDVGCCSPEKVGRLPILVTPDMILNHLPPEYESCLTHA</sequence>
<keyword evidence="12" id="KW-0472">Membrane</keyword>
<comment type="cofactor">
    <cofactor evidence="1">
        <name>Ca(2+)</name>
        <dbReference type="ChEBI" id="CHEBI:29108"/>
    </cofactor>
</comment>
<evidence type="ECO:0000256" key="9">
    <source>
        <dbReference type="ARBA" id="ARBA00022963"/>
    </source>
</evidence>
<dbReference type="EC" id="3.1.1.116" evidence="14"/>
<evidence type="ECO:0000256" key="4">
    <source>
        <dbReference type="ARBA" id="ARBA00022553"/>
    </source>
</evidence>
<dbReference type="CDD" id="cd00519">
    <property type="entry name" value="Lipase_3"/>
    <property type="match status" value="1"/>
</dbReference>
<dbReference type="SUPFAM" id="SSF53474">
    <property type="entry name" value="alpha/beta-Hydrolases"/>
    <property type="match status" value="1"/>
</dbReference>
<gene>
    <name evidence="16" type="ORF">CTEN0397_LOCUS1025</name>
</gene>
<evidence type="ECO:0000256" key="10">
    <source>
        <dbReference type="ARBA" id="ARBA00022989"/>
    </source>
</evidence>
<name>A0A7S1CXI7_CYCTE</name>
<dbReference type="PANTHER" id="PTHR45792">
    <property type="entry name" value="DIACYLGLYCEROL LIPASE HOMOLOG-RELATED"/>
    <property type="match status" value="1"/>
</dbReference>
<dbReference type="PANTHER" id="PTHR45792:SF8">
    <property type="entry name" value="DIACYLGLYCEROL LIPASE-ALPHA"/>
    <property type="match status" value="1"/>
</dbReference>
<evidence type="ECO:0000256" key="3">
    <source>
        <dbReference type="ARBA" id="ARBA00022475"/>
    </source>
</evidence>
<keyword evidence="4" id="KW-0597">Phosphoprotein</keyword>
<dbReference type="GO" id="GO:0016298">
    <property type="term" value="F:lipase activity"/>
    <property type="evidence" value="ECO:0007669"/>
    <property type="project" value="TreeGrafter"/>
</dbReference>
<keyword evidence="6" id="KW-0479">Metal-binding</keyword>
<reference evidence="16" key="1">
    <citation type="submission" date="2021-01" db="EMBL/GenBank/DDBJ databases">
        <authorList>
            <person name="Corre E."/>
            <person name="Pelletier E."/>
            <person name="Niang G."/>
            <person name="Scheremetjew M."/>
            <person name="Finn R."/>
            <person name="Kale V."/>
            <person name="Holt S."/>
            <person name="Cochrane G."/>
            <person name="Meng A."/>
            <person name="Brown T."/>
            <person name="Cohen L."/>
        </authorList>
    </citation>
    <scope>NUCLEOTIDE SEQUENCE</scope>
    <source>
        <strain evidence="16">ECT3854</strain>
    </source>
</reference>
<keyword evidence="3" id="KW-1003">Cell membrane</keyword>
<dbReference type="GO" id="GO:0005886">
    <property type="term" value="C:plasma membrane"/>
    <property type="evidence" value="ECO:0007669"/>
    <property type="project" value="UniProtKB-SubCell"/>
</dbReference>